<comment type="caution">
    <text evidence="1">The sequence shown here is derived from an EMBL/GenBank/DDBJ whole genome shotgun (WGS) entry which is preliminary data.</text>
</comment>
<evidence type="ECO:0000313" key="1">
    <source>
        <dbReference type="EMBL" id="KAG0428096.1"/>
    </source>
</evidence>
<dbReference type="Proteomes" id="UP000805193">
    <property type="component" value="Unassembled WGS sequence"/>
</dbReference>
<organism evidence="1 2">
    <name type="scientific">Ixodes persulcatus</name>
    <name type="common">Taiga tick</name>
    <dbReference type="NCBI Taxonomy" id="34615"/>
    <lineage>
        <taxon>Eukaryota</taxon>
        <taxon>Metazoa</taxon>
        <taxon>Ecdysozoa</taxon>
        <taxon>Arthropoda</taxon>
        <taxon>Chelicerata</taxon>
        <taxon>Arachnida</taxon>
        <taxon>Acari</taxon>
        <taxon>Parasitiformes</taxon>
        <taxon>Ixodida</taxon>
        <taxon>Ixodoidea</taxon>
        <taxon>Ixodidae</taxon>
        <taxon>Ixodinae</taxon>
        <taxon>Ixodes</taxon>
    </lineage>
</organism>
<keyword evidence="2" id="KW-1185">Reference proteome</keyword>
<gene>
    <name evidence="1" type="ORF">HPB47_024895</name>
</gene>
<proteinExistence type="predicted"/>
<sequence>MPSFTKGEKQPSGEEVALSRKLSRARIHVERTIQRLKTFLHLSNGPPHLVRKEGWDVGLSTIDKTLIVCSALVNLQSPLIAGVGQD</sequence>
<accession>A0AC60Q2Y9</accession>
<name>A0AC60Q2Y9_IXOPE</name>
<evidence type="ECO:0000313" key="2">
    <source>
        <dbReference type="Proteomes" id="UP000805193"/>
    </source>
</evidence>
<protein>
    <submittedName>
        <fullName evidence="1">Uncharacterized protein</fullName>
    </submittedName>
</protein>
<reference evidence="1 2" key="1">
    <citation type="journal article" date="2020" name="Cell">
        <title>Large-Scale Comparative Analyses of Tick Genomes Elucidate Their Genetic Diversity and Vector Capacities.</title>
        <authorList>
            <consortium name="Tick Genome and Microbiome Consortium (TIGMIC)"/>
            <person name="Jia N."/>
            <person name="Wang J."/>
            <person name="Shi W."/>
            <person name="Du L."/>
            <person name="Sun Y."/>
            <person name="Zhan W."/>
            <person name="Jiang J.F."/>
            <person name="Wang Q."/>
            <person name="Zhang B."/>
            <person name="Ji P."/>
            <person name="Bell-Sakyi L."/>
            <person name="Cui X.M."/>
            <person name="Yuan T.T."/>
            <person name="Jiang B.G."/>
            <person name="Yang W.F."/>
            <person name="Lam T.T."/>
            <person name="Chang Q.C."/>
            <person name="Ding S.J."/>
            <person name="Wang X.J."/>
            <person name="Zhu J.G."/>
            <person name="Ruan X.D."/>
            <person name="Zhao L."/>
            <person name="Wei J.T."/>
            <person name="Ye R.Z."/>
            <person name="Que T.C."/>
            <person name="Du C.H."/>
            <person name="Zhou Y.H."/>
            <person name="Cheng J.X."/>
            <person name="Dai P.F."/>
            <person name="Guo W.B."/>
            <person name="Han X.H."/>
            <person name="Huang E.J."/>
            <person name="Li L.F."/>
            <person name="Wei W."/>
            <person name="Gao Y.C."/>
            <person name="Liu J.Z."/>
            <person name="Shao H.Z."/>
            <person name="Wang X."/>
            <person name="Wang C.C."/>
            <person name="Yang T.C."/>
            <person name="Huo Q.B."/>
            <person name="Li W."/>
            <person name="Chen H.Y."/>
            <person name="Chen S.E."/>
            <person name="Zhou L.G."/>
            <person name="Ni X.B."/>
            <person name="Tian J.H."/>
            <person name="Sheng Y."/>
            <person name="Liu T."/>
            <person name="Pan Y.S."/>
            <person name="Xia L.Y."/>
            <person name="Li J."/>
            <person name="Zhao F."/>
            <person name="Cao W.C."/>
        </authorList>
    </citation>
    <scope>NUCLEOTIDE SEQUENCE [LARGE SCALE GENOMIC DNA]</scope>
    <source>
        <strain evidence="1">Iper-2018</strain>
    </source>
</reference>
<dbReference type="EMBL" id="JABSTQ010009563">
    <property type="protein sequence ID" value="KAG0428096.1"/>
    <property type="molecule type" value="Genomic_DNA"/>
</dbReference>